<keyword evidence="2" id="KW-0677">Repeat</keyword>
<dbReference type="InterPro" id="IPR032675">
    <property type="entry name" value="LRR_dom_sf"/>
</dbReference>
<dbReference type="Gene3D" id="3.80.10.10">
    <property type="entry name" value="Ribonuclease Inhibitor"/>
    <property type="match status" value="1"/>
</dbReference>
<dbReference type="EMBL" id="JAYKBW010000001">
    <property type="protein sequence ID" value="MEB3073929.1"/>
    <property type="molecule type" value="Genomic_DNA"/>
</dbReference>
<evidence type="ECO:0000313" key="3">
    <source>
        <dbReference type="EMBL" id="MEB3073929.1"/>
    </source>
</evidence>
<evidence type="ECO:0000256" key="1">
    <source>
        <dbReference type="ARBA" id="ARBA00022614"/>
    </source>
</evidence>
<dbReference type="RefSeq" id="WP_323982434.1">
    <property type="nucleotide sequence ID" value="NZ_JAYKBW010000001.1"/>
</dbReference>
<proteinExistence type="predicted"/>
<accession>A0ABU5Z5L0</accession>
<gene>
    <name evidence="3" type="ORF">VJJ08_01260</name>
</gene>
<name>A0ABU5Z5L0_9FLAO</name>
<dbReference type="SUPFAM" id="SSF52058">
    <property type="entry name" value="L domain-like"/>
    <property type="match status" value="1"/>
</dbReference>
<dbReference type="InterPro" id="IPR050836">
    <property type="entry name" value="SDS22/Internalin_LRR"/>
</dbReference>
<dbReference type="PANTHER" id="PTHR46652">
    <property type="entry name" value="LEUCINE-RICH REPEAT AND IQ DOMAIN-CONTAINING PROTEIN 1-RELATED"/>
    <property type="match status" value="1"/>
</dbReference>
<evidence type="ECO:0000313" key="4">
    <source>
        <dbReference type="Proteomes" id="UP001311730"/>
    </source>
</evidence>
<protein>
    <recommendedName>
        <fullName evidence="5">Leucine-rich repeat domain-containing protein</fullName>
    </recommendedName>
</protein>
<evidence type="ECO:0000256" key="2">
    <source>
        <dbReference type="ARBA" id="ARBA00022737"/>
    </source>
</evidence>
<dbReference type="PANTHER" id="PTHR46652:SF3">
    <property type="entry name" value="LEUCINE-RICH REPEAT-CONTAINING PROTEIN 9"/>
    <property type="match status" value="1"/>
</dbReference>
<comment type="caution">
    <text evidence="3">The sequence shown here is derived from an EMBL/GenBank/DDBJ whole genome shotgun (WGS) entry which is preliminary data.</text>
</comment>
<sequence>METYIEEKEIHGKIYRYTPLIKSLKDISKEFLVKNQINSWVVNDIDEEELALLAQLPFLEKISFIGKYYDDLSILNKLPNIEDISIEGKIGTEIPFEYMTKVRDILLNYDKKTCKKFFTLCNLEYIRLYHYTENTAAPFEVFTKLKDLEISFCRFTEFKAIERMKAIESFSMSYNPKITDISWIDKARTSLKILALKNCKKITNWDRISNLSYLEQIYIENCGDIPSLDFLLELPNLKIVYIIGDTSIKDHRIKHILDKESVQELHISMNKNYDITFEDIREKSG</sequence>
<dbReference type="Proteomes" id="UP001311730">
    <property type="component" value="Unassembled WGS sequence"/>
</dbReference>
<keyword evidence="1" id="KW-0433">Leucine-rich repeat</keyword>
<reference evidence="3 4" key="1">
    <citation type="submission" date="2023-12" db="EMBL/GenBank/DDBJ databases">
        <title>Genomic sequences of Capnocytophaga and Parvimonas strains.</title>
        <authorList>
            <person name="Watt R.M."/>
            <person name="Wang M."/>
            <person name="Yang T."/>
            <person name="Tong W.M."/>
        </authorList>
    </citation>
    <scope>NUCLEOTIDE SEQUENCE [LARGE SCALE GENOMIC DNA]</scope>
    <source>
        <strain evidence="3 4">CCUG 13096</strain>
    </source>
</reference>
<evidence type="ECO:0008006" key="5">
    <source>
        <dbReference type="Google" id="ProtNLM"/>
    </source>
</evidence>
<keyword evidence="4" id="KW-1185">Reference proteome</keyword>
<organism evidence="3 4">
    <name type="scientific">Capnocytophaga gingivalis</name>
    <dbReference type="NCBI Taxonomy" id="1017"/>
    <lineage>
        <taxon>Bacteria</taxon>
        <taxon>Pseudomonadati</taxon>
        <taxon>Bacteroidota</taxon>
        <taxon>Flavobacteriia</taxon>
        <taxon>Flavobacteriales</taxon>
        <taxon>Flavobacteriaceae</taxon>
        <taxon>Capnocytophaga</taxon>
    </lineage>
</organism>